<accession>A0A2J6QMV1</accession>
<gene>
    <name evidence="1" type="ORF">NA56DRAFT_589343</name>
</gene>
<proteinExistence type="predicted"/>
<reference evidence="1 2" key="1">
    <citation type="submission" date="2016-05" db="EMBL/GenBank/DDBJ databases">
        <title>A degradative enzymes factory behind the ericoid mycorrhizal symbiosis.</title>
        <authorList>
            <consortium name="DOE Joint Genome Institute"/>
            <person name="Martino E."/>
            <person name="Morin E."/>
            <person name="Grelet G."/>
            <person name="Kuo A."/>
            <person name="Kohler A."/>
            <person name="Daghino S."/>
            <person name="Barry K."/>
            <person name="Choi C."/>
            <person name="Cichocki N."/>
            <person name="Clum A."/>
            <person name="Copeland A."/>
            <person name="Hainaut M."/>
            <person name="Haridas S."/>
            <person name="Labutti K."/>
            <person name="Lindquist E."/>
            <person name="Lipzen A."/>
            <person name="Khouja H.-R."/>
            <person name="Murat C."/>
            <person name="Ohm R."/>
            <person name="Olson A."/>
            <person name="Spatafora J."/>
            <person name="Veneault-Fourrey C."/>
            <person name="Henrissat B."/>
            <person name="Grigoriev I."/>
            <person name="Martin F."/>
            <person name="Perotto S."/>
        </authorList>
    </citation>
    <scope>NUCLEOTIDE SEQUENCE [LARGE SCALE GENOMIC DNA]</scope>
    <source>
        <strain evidence="1 2">UAMH 7357</strain>
    </source>
</reference>
<dbReference type="Gene3D" id="3.40.50.1110">
    <property type="entry name" value="SGNH hydrolase"/>
    <property type="match status" value="1"/>
</dbReference>
<dbReference type="AlphaFoldDB" id="A0A2J6QMV1"/>
<sequence>MSYSSPLLSECTPVRPEVVEASTPMSDVLLKDLRIAIELDSRIPTRYGVVTGRTCRTRFRGQSKIVWVAILVIYVGRWVSTAERTHIDGSFPDQVNQPSNKPFINSPPRIALLPLINVSDAAPISLLARADDEDYIVLPNASAHLLPYDTPTGSDDRLSPVDQNNYASSVKPKMLEIVTDLLGSKAANGKRKNSGITHEVLDGVMGWEYLLGEMFGSDHVTTGMDGMCLIQDCIGGVGSPVGLADVFFQSGPAGSEQFAHPWLFQDYVPDVMVMNIGNSDWDSFQAHTQEYNKTLSELSISFEQTYIAMIKAIRTLAYPRYSTTTIDSSRYVYLPQNSGAGIPIFIMRPFRGQLEQATYAVVDRLRKEGDNSLFWLDTSGWLNTEVHFDGRREDQDFFLDEESSTKQWRLTERGNQRVAILLHMHVCRYLAREVDKCAFLPPEIYHGKAIDPEALRFDEYLEAEKERKLKKLFWD</sequence>
<organism evidence="1 2">
    <name type="scientific">Hyaloscypha hepaticicola</name>
    <dbReference type="NCBI Taxonomy" id="2082293"/>
    <lineage>
        <taxon>Eukaryota</taxon>
        <taxon>Fungi</taxon>
        <taxon>Dikarya</taxon>
        <taxon>Ascomycota</taxon>
        <taxon>Pezizomycotina</taxon>
        <taxon>Leotiomycetes</taxon>
        <taxon>Helotiales</taxon>
        <taxon>Hyaloscyphaceae</taxon>
        <taxon>Hyaloscypha</taxon>
    </lineage>
</organism>
<evidence type="ECO:0000313" key="2">
    <source>
        <dbReference type="Proteomes" id="UP000235672"/>
    </source>
</evidence>
<dbReference type="InterPro" id="IPR036514">
    <property type="entry name" value="SGNH_hydro_sf"/>
</dbReference>
<evidence type="ECO:0000313" key="1">
    <source>
        <dbReference type="EMBL" id="PMD27603.1"/>
    </source>
</evidence>
<dbReference type="Proteomes" id="UP000235672">
    <property type="component" value="Unassembled WGS sequence"/>
</dbReference>
<keyword evidence="2" id="KW-1185">Reference proteome</keyword>
<dbReference type="EMBL" id="KZ613465">
    <property type="protein sequence ID" value="PMD27603.1"/>
    <property type="molecule type" value="Genomic_DNA"/>
</dbReference>
<name>A0A2J6QMV1_9HELO</name>
<protein>
    <submittedName>
        <fullName evidence="1">Uncharacterized protein</fullName>
    </submittedName>
</protein>
<dbReference type="OrthoDB" id="10267969at2759"/>